<feature type="region of interest" description="Disordered" evidence="1">
    <location>
        <begin position="40"/>
        <end position="69"/>
    </location>
</feature>
<sequence>MSSKKRSSKKGSLPANVSEELRVPKMEFVPHLVDPAENEACPVLGGEARSDSEPEDQGPDAAPTITTGLNSSKGKDIDLGDLEFSGTIACFRDGIRTLLSAMEAVRASSGISPDVLDQATGVSPLGPSSMMGLECAMEFLEVFRDICDGRGLAYSGGLPEAGRGADAGCPTWVATMASTRVASLPWPKINIFKGHFRLIYGNH</sequence>
<protein>
    <submittedName>
        <fullName evidence="2">Uncharacterized protein</fullName>
    </submittedName>
</protein>
<reference evidence="2 3" key="1">
    <citation type="submission" date="2020-02" db="EMBL/GenBank/DDBJ databases">
        <authorList>
            <person name="Ma Q."/>
            <person name="Huang Y."/>
            <person name="Song X."/>
            <person name="Pei D."/>
        </authorList>
    </citation>
    <scope>NUCLEOTIDE SEQUENCE [LARGE SCALE GENOMIC DNA]</scope>
    <source>
        <strain evidence="2">Sxm20200214</strain>
        <tissue evidence="2">Leaf</tissue>
    </source>
</reference>
<dbReference type="Proteomes" id="UP000886595">
    <property type="component" value="Unassembled WGS sequence"/>
</dbReference>
<comment type="caution">
    <text evidence="2">The sequence shown here is derived from an EMBL/GenBank/DDBJ whole genome shotgun (WGS) entry which is preliminary data.</text>
</comment>
<dbReference type="EMBL" id="JAAMPC010000012">
    <property type="protein sequence ID" value="KAG2276412.1"/>
    <property type="molecule type" value="Genomic_DNA"/>
</dbReference>
<evidence type="ECO:0000313" key="2">
    <source>
        <dbReference type="EMBL" id="KAG2276412.1"/>
    </source>
</evidence>
<feature type="region of interest" description="Disordered" evidence="1">
    <location>
        <begin position="1"/>
        <end position="21"/>
    </location>
</feature>
<organism evidence="2 3">
    <name type="scientific">Brassica carinata</name>
    <name type="common">Ethiopian mustard</name>
    <name type="synonym">Abyssinian cabbage</name>
    <dbReference type="NCBI Taxonomy" id="52824"/>
    <lineage>
        <taxon>Eukaryota</taxon>
        <taxon>Viridiplantae</taxon>
        <taxon>Streptophyta</taxon>
        <taxon>Embryophyta</taxon>
        <taxon>Tracheophyta</taxon>
        <taxon>Spermatophyta</taxon>
        <taxon>Magnoliopsida</taxon>
        <taxon>eudicotyledons</taxon>
        <taxon>Gunneridae</taxon>
        <taxon>Pentapetalae</taxon>
        <taxon>rosids</taxon>
        <taxon>malvids</taxon>
        <taxon>Brassicales</taxon>
        <taxon>Brassicaceae</taxon>
        <taxon>Brassiceae</taxon>
        <taxon>Brassica</taxon>
    </lineage>
</organism>
<dbReference type="AlphaFoldDB" id="A0A8X7QU76"/>
<dbReference type="OrthoDB" id="10468171at2759"/>
<evidence type="ECO:0000313" key="3">
    <source>
        <dbReference type="Proteomes" id="UP000886595"/>
    </source>
</evidence>
<gene>
    <name evidence="2" type="ORF">Bca52824_058967</name>
</gene>
<evidence type="ECO:0000256" key="1">
    <source>
        <dbReference type="SAM" id="MobiDB-lite"/>
    </source>
</evidence>
<accession>A0A8X7QU76</accession>
<proteinExistence type="predicted"/>
<keyword evidence="3" id="KW-1185">Reference proteome</keyword>
<name>A0A8X7QU76_BRACI</name>